<dbReference type="EMBL" id="BTGU01015420">
    <property type="protein sequence ID" value="GMN72127.1"/>
    <property type="molecule type" value="Genomic_DNA"/>
</dbReference>
<evidence type="ECO:0000313" key="2">
    <source>
        <dbReference type="Proteomes" id="UP001187192"/>
    </source>
</evidence>
<dbReference type="Proteomes" id="UP001187192">
    <property type="component" value="Unassembled WGS sequence"/>
</dbReference>
<feature type="non-terminal residue" evidence="1">
    <location>
        <position position="1"/>
    </location>
</feature>
<reference evidence="1" key="1">
    <citation type="submission" date="2023-07" db="EMBL/GenBank/DDBJ databases">
        <title>draft genome sequence of fig (Ficus carica).</title>
        <authorList>
            <person name="Takahashi T."/>
            <person name="Nishimura K."/>
        </authorList>
    </citation>
    <scope>NUCLEOTIDE SEQUENCE</scope>
</reference>
<dbReference type="AlphaFoldDB" id="A0AA88JHF1"/>
<comment type="caution">
    <text evidence="1">The sequence shown here is derived from an EMBL/GenBank/DDBJ whole genome shotgun (WGS) entry which is preliminary data.</text>
</comment>
<proteinExistence type="predicted"/>
<protein>
    <submittedName>
        <fullName evidence="1">Uncharacterized protein</fullName>
    </submittedName>
</protein>
<evidence type="ECO:0000313" key="1">
    <source>
        <dbReference type="EMBL" id="GMN72127.1"/>
    </source>
</evidence>
<keyword evidence="2" id="KW-1185">Reference proteome</keyword>
<sequence>SAIRLTRVDGALRLDDEARAPIKPSVNGVSSALLGSDIR</sequence>
<name>A0AA88JHF1_FICCA</name>
<organism evidence="1 2">
    <name type="scientific">Ficus carica</name>
    <name type="common">Common fig</name>
    <dbReference type="NCBI Taxonomy" id="3494"/>
    <lineage>
        <taxon>Eukaryota</taxon>
        <taxon>Viridiplantae</taxon>
        <taxon>Streptophyta</taxon>
        <taxon>Embryophyta</taxon>
        <taxon>Tracheophyta</taxon>
        <taxon>Spermatophyta</taxon>
        <taxon>Magnoliopsida</taxon>
        <taxon>eudicotyledons</taxon>
        <taxon>Gunneridae</taxon>
        <taxon>Pentapetalae</taxon>
        <taxon>rosids</taxon>
        <taxon>fabids</taxon>
        <taxon>Rosales</taxon>
        <taxon>Moraceae</taxon>
        <taxon>Ficeae</taxon>
        <taxon>Ficus</taxon>
    </lineage>
</organism>
<accession>A0AA88JHF1</accession>
<gene>
    <name evidence="1" type="ORF">TIFTF001_054686</name>
</gene>